<comment type="caution">
    <text evidence="2">The sequence shown here is derived from an EMBL/GenBank/DDBJ whole genome shotgun (WGS) entry which is preliminary data.</text>
</comment>
<dbReference type="PROSITE" id="PS50851">
    <property type="entry name" value="CHEW"/>
    <property type="match status" value="1"/>
</dbReference>
<sequence length="848" mass="93526">MDNNTQIKDFLPQMSGVVECERNLRELSIAWRLIESTAKMVCPAEAKSILPTIKVTRDGFNQLEKSLITNLVQQNLSKLVQEFEFKARVVIDIVVRNLFERTADVGFLATDEVIREFILGNAKVDRQRIVAHLQAYIQKYTVYDEIFILDPHGRVLANLDARNTIAVSYDPLVARTLASSGYLESFDISDLRGGSERSLIYSHKIVNPADGRAIGVLCLCFPVAVEMKDVFNGLRKPSDRSVMLMLDQAGVVIASSDSEHVPVGRRIPLAQEGPYQVITYAGREYLARTCAARNYQGYSGPGWYGHVMVGCDTAFRQQSQDMLAQYDEALLAGVMAHARSFCPPLHEVSMMADIINHSLRRVVWNGKIMASGEAEDLLRLKAILHEISQTGDETNEVFRRSILDLYATVLSSSLQDGQYISRLMVDIMDRNLYERANDCRWWALTPRIRQIMSNNLRKADDVLELKNILVSINALYTVYARLVVFDTRGRIVAASAPLADGSDLCTLNVDEVLLSNTMRLADPAHYHVSPFAATPLYDGAATYLYCAAIFHPDRVQAVGGIAVVFDATPEFANMLTAAVPEQKGAFAVFTDRQGKVISSTHEDYPPGRILHLRPKASTAGNGTSTADIVLHEGSYMVAGHTTSFGYREYKNSDHYANDVIATLFVPIGKKTDVARSLNASKVKVEAHAAKMKEFATIFIDGEILALPTGHVIESVEARRMLSTSTFKPLLAGALDYQDGKSERSVFVPVVDMRQLLHGVPSLEVDDKEIVIVRKSGSMIGLLIDSVHDVLAFGEDHIDSALDMMGCGSPYICSLIRTSSPGTTIQVVDVAGILSKYFGASKSAKVIPP</sequence>
<evidence type="ECO:0000259" key="1">
    <source>
        <dbReference type="PROSITE" id="PS50851"/>
    </source>
</evidence>
<dbReference type="Gene3D" id="2.40.50.180">
    <property type="entry name" value="CheA-289, Domain 4"/>
    <property type="match status" value="1"/>
</dbReference>
<dbReference type="EMBL" id="JAVLSJ010000012">
    <property type="protein sequence ID" value="MDR9850772.1"/>
    <property type="molecule type" value="Genomic_DNA"/>
</dbReference>
<organism evidence="2 3">
    <name type="scientific">Herbaspirillum huttiense subsp. lycopersici</name>
    <dbReference type="NCBI Taxonomy" id="3074428"/>
    <lineage>
        <taxon>Bacteria</taxon>
        <taxon>Pseudomonadati</taxon>
        <taxon>Pseudomonadota</taxon>
        <taxon>Betaproteobacteria</taxon>
        <taxon>Burkholderiales</taxon>
        <taxon>Oxalobacteraceae</taxon>
        <taxon>Herbaspirillum</taxon>
    </lineage>
</organism>
<dbReference type="RefSeq" id="WP_310841106.1">
    <property type="nucleotide sequence ID" value="NZ_JAVLSJ010000012.1"/>
</dbReference>
<keyword evidence="3" id="KW-1185">Reference proteome</keyword>
<evidence type="ECO:0000313" key="2">
    <source>
        <dbReference type="EMBL" id="MDR9850772.1"/>
    </source>
</evidence>
<feature type="domain" description="CheW-like" evidence="1">
    <location>
        <begin position="691"/>
        <end position="838"/>
    </location>
</feature>
<gene>
    <name evidence="2" type="ORF">RI048_21245</name>
</gene>
<dbReference type="Pfam" id="PF01584">
    <property type="entry name" value="CheW"/>
    <property type="match status" value="1"/>
</dbReference>
<protein>
    <submittedName>
        <fullName evidence="2">Chemotaxis protein CheW</fullName>
    </submittedName>
</protein>
<dbReference type="SMART" id="SM00260">
    <property type="entry name" value="CheW"/>
    <property type="match status" value="1"/>
</dbReference>
<dbReference type="Gene3D" id="2.30.30.40">
    <property type="entry name" value="SH3 Domains"/>
    <property type="match status" value="1"/>
</dbReference>
<dbReference type="InterPro" id="IPR036061">
    <property type="entry name" value="CheW-like_dom_sf"/>
</dbReference>
<name>A0ABU2ERH9_9BURK</name>
<proteinExistence type="predicted"/>
<accession>A0ABU2ERH9</accession>
<reference evidence="2" key="1">
    <citation type="submission" date="2023-09" db="EMBL/GenBank/DDBJ databases">
        <title>Description of first Herbaspirillum huttiense subsp. nephrolepsisexaltata and Herbaspirillum huttiense subsp. lycopersicon.</title>
        <authorList>
            <person name="Poudel M."/>
            <person name="Sharma A."/>
            <person name="Goss E."/>
            <person name="Tapia J.H."/>
            <person name="Harmon C.M."/>
            <person name="Jones J.B."/>
        </authorList>
    </citation>
    <scope>NUCLEOTIDE SEQUENCE</scope>
    <source>
        <strain evidence="2">SE1</strain>
    </source>
</reference>
<dbReference type="Proteomes" id="UP001246576">
    <property type="component" value="Unassembled WGS sequence"/>
</dbReference>
<dbReference type="InterPro" id="IPR002545">
    <property type="entry name" value="CheW-lke_dom"/>
</dbReference>
<dbReference type="SUPFAM" id="SSF50341">
    <property type="entry name" value="CheW-like"/>
    <property type="match status" value="1"/>
</dbReference>
<evidence type="ECO:0000313" key="3">
    <source>
        <dbReference type="Proteomes" id="UP001246576"/>
    </source>
</evidence>